<proteinExistence type="predicted"/>
<accession>A0A9Q3D6F7</accession>
<dbReference type="InterPro" id="IPR036397">
    <property type="entry name" value="RNaseH_sf"/>
</dbReference>
<dbReference type="AlphaFoldDB" id="A0A9Q3D6F7"/>
<sequence>MVWGAFIGRKKGPLVFLDENQTAKSFIQQVYDPNLHLFYNYMVDAPYICTQERIAMMEDGALIHTARISHEWHARNQINKLPLPAHLPNLNPIKNVWKTIKTQVSKHHQPHTMHELQATIQMAWNELSPNFFDKLLLGMHDCMQAVISANGGPTRW</sequence>
<keyword evidence="3" id="KW-1185">Reference proteome</keyword>
<dbReference type="InterPro" id="IPR038717">
    <property type="entry name" value="Tc1-like_DDE_dom"/>
</dbReference>
<name>A0A9Q3D6F7_9BASI</name>
<dbReference type="Gene3D" id="3.30.420.10">
    <property type="entry name" value="Ribonuclease H-like superfamily/Ribonuclease H"/>
    <property type="match status" value="1"/>
</dbReference>
<comment type="caution">
    <text evidence="2">The sequence shown here is derived from an EMBL/GenBank/DDBJ whole genome shotgun (WGS) entry which is preliminary data.</text>
</comment>
<organism evidence="2 3">
    <name type="scientific">Austropuccinia psidii MF-1</name>
    <dbReference type="NCBI Taxonomy" id="1389203"/>
    <lineage>
        <taxon>Eukaryota</taxon>
        <taxon>Fungi</taxon>
        <taxon>Dikarya</taxon>
        <taxon>Basidiomycota</taxon>
        <taxon>Pucciniomycotina</taxon>
        <taxon>Pucciniomycetes</taxon>
        <taxon>Pucciniales</taxon>
        <taxon>Sphaerophragmiaceae</taxon>
        <taxon>Austropuccinia</taxon>
    </lineage>
</organism>
<protein>
    <recommendedName>
        <fullName evidence="1">Tc1-like transposase DDE domain-containing protein</fullName>
    </recommendedName>
</protein>
<dbReference type="EMBL" id="AVOT02013590">
    <property type="protein sequence ID" value="MBW0496372.1"/>
    <property type="molecule type" value="Genomic_DNA"/>
</dbReference>
<feature type="domain" description="Tc1-like transposase DDE" evidence="1">
    <location>
        <begin position="36"/>
        <end position="116"/>
    </location>
</feature>
<dbReference type="Pfam" id="PF13358">
    <property type="entry name" value="DDE_3"/>
    <property type="match status" value="1"/>
</dbReference>
<gene>
    <name evidence="2" type="ORF">O181_036087</name>
</gene>
<reference evidence="2" key="1">
    <citation type="submission" date="2021-03" db="EMBL/GenBank/DDBJ databases">
        <title>Draft genome sequence of rust myrtle Austropuccinia psidii MF-1, a brazilian biotype.</title>
        <authorList>
            <person name="Quecine M.C."/>
            <person name="Pachon D.M.R."/>
            <person name="Bonatelli M.L."/>
            <person name="Correr F.H."/>
            <person name="Franceschini L.M."/>
            <person name="Leite T.F."/>
            <person name="Margarido G.R.A."/>
            <person name="Almeida C.A."/>
            <person name="Ferrarezi J.A."/>
            <person name="Labate C.A."/>
        </authorList>
    </citation>
    <scope>NUCLEOTIDE SEQUENCE</scope>
    <source>
        <strain evidence="2">MF-1</strain>
    </source>
</reference>
<evidence type="ECO:0000313" key="2">
    <source>
        <dbReference type="EMBL" id="MBW0496372.1"/>
    </source>
</evidence>
<evidence type="ECO:0000313" key="3">
    <source>
        <dbReference type="Proteomes" id="UP000765509"/>
    </source>
</evidence>
<dbReference type="Proteomes" id="UP000765509">
    <property type="component" value="Unassembled WGS sequence"/>
</dbReference>
<evidence type="ECO:0000259" key="1">
    <source>
        <dbReference type="Pfam" id="PF13358"/>
    </source>
</evidence>
<dbReference type="GO" id="GO:0003676">
    <property type="term" value="F:nucleic acid binding"/>
    <property type="evidence" value="ECO:0007669"/>
    <property type="project" value="InterPro"/>
</dbReference>